<name>A0A081MZ33_9GAMM</name>
<sequence length="272" mass="30973">MKYLLILTLSFFLPLLPKLSSVVYADQNAVVDLQEQLLSLREEHQRALQLSQSYPTRGREAHTLVAGKLESLWQAEDINQGALAYNIGSSWFHAGRYGESVLWYRRAESLGYGSKELSHNLSHVRKQRLDYLPDSFGNPWLATTHSIASSSLWFWFAIAVYLLFWWQVWVFIRSDRTEKSRIIFAASIMLLTSVITVFRVAYTPEDSSGVITAMDITARKGPGLVFAPAFTSPLNQGTEFILLQEHANWQEIRLSNGSTAWLPTRATTLIDW</sequence>
<keyword evidence="1" id="KW-0812">Transmembrane</keyword>
<keyword evidence="3" id="KW-1185">Reference proteome</keyword>
<comment type="caution">
    <text evidence="2">The sequence shown here is derived from an EMBL/GenBank/DDBJ whole genome shotgun (WGS) entry which is preliminary data.</text>
</comment>
<accession>A0A081MZ33</accession>
<dbReference type="AlphaFoldDB" id="A0A081MZ33"/>
<dbReference type="Proteomes" id="UP000028006">
    <property type="component" value="Unassembled WGS sequence"/>
</dbReference>
<protein>
    <recommendedName>
        <fullName evidence="4">SH3b domain-containing protein</fullName>
    </recommendedName>
</protein>
<gene>
    <name evidence="2" type="ORF">GZ77_25490</name>
</gene>
<proteinExistence type="predicted"/>
<feature type="transmembrane region" description="Helical" evidence="1">
    <location>
        <begin position="182"/>
        <end position="202"/>
    </location>
</feature>
<evidence type="ECO:0000313" key="3">
    <source>
        <dbReference type="Proteomes" id="UP000028006"/>
    </source>
</evidence>
<dbReference type="EMBL" id="JOKG01000007">
    <property type="protein sequence ID" value="KEQ11456.1"/>
    <property type="molecule type" value="Genomic_DNA"/>
</dbReference>
<dbReference type="eggNOG" id="COG0457">
    <property type="taxonomic scope" value="Bacteria"/>
</dbReference>
<dbReference type="RefSeq" id="WP_034879720.1">
    <property type="nucleotide sequence ID" value="NZ_JOKG01000007.1"/>
</dbReference>
<evidence type="ECO:0008006" key="4">
    <source>
        <dbReference type="Google" id="ProtNLM"/>
    </source>
</evidence>
<keyword evidence="1" id="KW-1133">Transmembrane helix</keyword>
<reference evidence="2 3" key="1">
    <citation type="submission" date="2014-06" db="EMBL/GenBank/DDBJ databases">
        <title>Whole Genome Sequences of Three Symbiotic Endozoicomonas Bacteria.</title>
        <authorList>
            <person name="Neave M.J."/>
            <person name="Apprill A."/>
            <person name="Voolstra C.R."/>
        </authorList>
    </citation>
    <scope>NUCLEOTIDE SEQUENCE [LARGE SCALE GENOMIC DNA]</scope>
    <source>
        <strain evidence="2 3">LMG 24815</strain>
    </source>
</reference>
<evidence type="ECO:0000313" key="2">
    <source>
        <dbReference type="EMBL" id="KEQ11456.1"/>
    </source>
</evidence>
<organism evidence="2 3">
    <name type="scientific">Endozoicomonas montiporae</name>
    <dbReference type="NCBI Taxonomy" id="1027273"/>
    <lineage>
        <taxon>Bacteria</taxon>
        <taxon>Pseudomonadati</taxon>
        <taxon>Pseudomonadota</taxon>
        <taxon>Gammaproteobacteria</taxon>
        <taxon>Oceanospirillales</taxon>
        <taxon>Endozoicomonadaceae</taxon>
        <taxon>Endozoicomonas</taxon>
    </lineage>
</organism>
<feature type="transmembrane region" description="Helical" evidence="1">
    <location>
        <begin position="152"/>
        <end position="170"/>
    </location>
</feature>
<evidence type="ECO:0000256" key="1">
    <source>
        <dbReference type="SAM" id="Phobius"/>
    </source>
</evidence>
<keyword evidence="1" id="KW-0472">Membrane</keyword>